<evidence type="ECO:0000313" key="1">
    <source>
        <dbReference type="EMBL" id="KAJ8128705.1"/>
    </source>
</evidence>
<comment type="caution">
    <text evidence="1">The sequence shown here is derived from an EMBL/GenBank/DDBJ whole genome shotgun (WGS) entry which is preliminary data.</text>
</comment>
<keyword evidence="2" id="KW-1185">Reference proteome</keyword>
<sequence>MVKHIEAIDRVVAYAHIFVEGDQSILAALTKTERKPQQLLKTALRAGRNICPYRCTLTRIMVSKRLLQLSSISRASFIRSTTPALAQIMMNFQNRAASSAPRQPLMPRKFPSSGFEILDVSVKIEEETLPFYNPRLFYPVRIGEVFNNRYQVVAKLGYGTTSTTWLCHDLSDHRYVTLKVHTNALTSNRELEVYQYLKDLESDHPGREMIRMLEDSFKLRGPYGTHEIFVMPPLGLSLRAFQDMMPSHIFARPIVVIALQRVLAALDFLHGPANLTHTDVHAGNLLIGIEDESQLAEFEEAELVRPSSRKMVDGITIHVSQFLLGSFGPLYLCDFGEARVGSQHEGTAMPIQYRAPEIILGMSWGHSVDMWSVGLLAWDLLEPESLFHLYDANDPALNDVHHLANMTALLGPPPLEFLKRSSKSRDYWDENGKSNNSFLSVNDADNLSLF</sequence>
<protein>
    <submittedName>
        <fullName evidence="1">Uncharacterized protein</fullName>
    </submittedName>
</protein>
<evidence type="ECO:0000313" key="2">
    <source>
        <dbReference type="Proteomes" id="UP001153332"/>
    </source>
</evidence>
<accession>A0ACC2JMG5</accession>
<gene>
    <name evidence="1" type="ORF">O1611_g4929</name>
</gene>
<name>A0ACC2JMG5_9PEZI</name>
<reference evidence="1" key="1">
    <citation type="submission" date="2022-12" db="EMBL/GenBank/DDBJ databases">
        <title>Genome Sequence of Lasiodiplodia mahajangana.</title>
        <authorList>
            <person name="Buettner E."/>
        </authorList>
    </citation>
    <scope>NUCLEOTIDE SEQUENCE</scope>
    <source>
        <strain evidence="1">VT137</strain>
    </source>
</reference>
<dbReference type="EMBL" id="JAPUUL010000986">
    <property type="protein sequence ID" value="KAJ8128705.1"/>
    <property type="molecule type" value="Genomic_DNA"/>
</dbReference>
<proteinExistence type="predicted"/>
<organism evidence="1 2">
    <name type="scientific">Lasiodiplodia mahajangana</name>
    <dbReference type="NCBI Taxonomy" id="1108764"/>
    <lineage>
        <taxon>Eukaryota</taxon>
        <taxon>Fungi</taxon>
        <taxon>Dikarya</taxon>
        <taxon>Ascomycota</taxon>
        <taxon>Pezizomycotina</taxon>
        <taxon>Dothideomycetes</taxon>
        <taxon>Dothideomycetes incertae sedis</taxon>
        <taxon>Botryosphaeriales</taxon>
        <taxon>Botryosphaeriaceae</taxon>
        <taxon>Lasiodiplodia</taxon>
    </lineage>
</organism>
<dbReference type="Proteomes" id="UP001153332">
    <property type="component" value="Unassembled WGS sequence"/>
</dbReference>